<accession>A0A097R247</accession>
<dbReference type="Pfam" id="PF10636">
    <property type="entry name" value="hemP"/>
    <property type="match status" value="1"/>
</dbReference>
<dbReference type="Proteomes" id="UP000029986">
    <property type="component" value="Chromosome"/>
</dbReference>
<dbReference type="PATRIC" id="fig|1453496.5.peg.2149"/>
<gene>
    <name evidence="1" type="ORF">AT03_10695</name>
</gene>
<name>A0A097R247_HAFAL</name>
<organism evidence="1 2">
    <name type="scientific">Hafnia alvei FB1</name>
    <dbReference type="NCBI Taxonomy" id="1453496"/>
    <lineage>
        <taxon>Bacteria</taxon>
        <taxon>Pseudomonadati</taxon>
        <taxon>Pseudomonadota</taxon>
        <taxon>Gammaproteobacteria</taxon>
        <taxon>Enterobacterales</taxon>
        <taxon>Hafniaceae</taxon>
        <taxon>Hafnia</taxon>
    </lineage>
</organism>
<evidence type="ECO:0000313" key="1">
    <source>
        <dbReference type="EMBL" id="AIU72800.1"/>
    </source>
</evidence>
<proteinExistence type="predicted"/>
<evidence type="ECO:0000313" key="2">
    <source>
        <dbReference type="Proteomes" id="UP000029986"/>
    </source>
</evidence>
<dbReference type="Gene3D" id="2.10.70.10">
    <property type="entry name" value="Complement Module, domain 1"/>
    <property type="match status" value="1"/>
</dbReference>
<dbReference type="AlphaFoldDB" id="A0A097R247"/>
<sequence length="67" mass="7391">MEKPNIDPQSVDLLSLSTHQSPTFFTSAAAVIDSHTLLGDEGKVIIQHQGEQYQLRQTKSGKLILTK</sequence>
<keyword evidence="2" id="KW-1185">Reference proteome</keyword>
<dbReference type="GeneID" id="78452234"/>
<dbReference type="HOGENOM" id="CLU_178563_2_0_6"/>
<reference evidence="1 2" key="1">
    <citation type="journal article" date="2014" name="Gut Pathog.">
        <title>Gene clusters of Hafnia alvei strain FB1 important in survival and pathogenesis: a draft genome perspective.</title>
        <authorList>
            <person name="Tan J.Y."/>
            <person name="Yin W.F."/>
            <person name="Chan K.G."/>
        </authorList>
    </citation>
    <scope>NUCLEOTIDE SEQUENCE [LARGE SCALE GENOMIC DNA]</scope>
    <source>
        <strain evidence="1 2">FB1</strain>
    </source>
</reference>
<dbReference type="EMBL" id="CP009706">
    <property type="protein sequence ID" value="AIU72800.1"/>
    <property type="molecule type" value="Genomic_DNA"/>
</dbReference>
<dbReference type="eggNOG" id="COG4256">
    <property type="taxonomic scope" value="Bacteria"/>
</dbReference>
<dbReference type="OrthoDB" id="6121157at2"/>
<protein>
    <submittedName>
        <fullName evidence="1">Hemin transporter</fullName>
    </submittedName>
</protein>
<dbReference type="KEGG" id="hav:AT03_10695"/>
<dbReference type="InterPro" id="IPR019600">
    <property type="entry name" value="Hemin_uptake_protein_HemP"/>
</dbReference>
<dbReference type="RefSeq" id="WP_025801288.1">
    <property type="nucleotide sequence ID" value="NZ_CP009706.1"/>
</dbReference>